<dbReference type="PROSITE" id="PS52045">
    <property type="entry name" value="NEPROSIN_PEP_CD"/>
    <property type="match status" value="1"/>
</dbReference>
<keyword evidence="3" id="KW-1185">Reference proteome</keyword>
<comment type="caution">
    <text evidence="2">The sequence shown here is derived from an EMBL/GenBank/DDBJ whole genome shotgun (WGS) entry which is preliminary data.</text>
</comment>
<dbReference type="InterPro" id="IPR004314">
    <property type="entry name" value="Neprosin"/>
</dbReference>
<dbReference type="OrthoDB" id="1858978at2759"/>
<organism evidence="2 3">
    <name type="scientific">Genlisea aurea</name>
    <dbReference type="NCBI Taxonomy" id="192259"/>
    <lineage>
        <taxon>Eukaryota</taxon>
        <taxon>Viridiplantae</taxon>
        <taxon>Streptophyta</taxon>
        <taxon>Embryophyta</taxon>
        <taxon>Tracheophyta</taxon>
        <taxon>Spermatophyta</taxon>
        <taxon>Magnoliopsida</taxon>
        <taxon>eudicotyledons</taxon>
        <taxon>Gunneridae</taxon>
        <taxon>Pentapetalae</taxon>
        <taxon>asterids</taxon>
        <taxon>lamiids</taxon>
        <taxon>Lamiales</taxon>
        <taxon>Lentibulariaceae</taxon>
        <taxon>Genlisea</taxon>
    </lineage>
</organism>
<proteinExistence type="predicted"/>
<accession>S8CEV4</accession>
<gene>
    <name evidence="2" type="ORF">M569_09424</name>
</gene>
<dbReference type="InterPro" id="IPR053168">
    <property type="entry name" value="Glutamic_endopeptidase"/>
</dbReference>
<reference evidence="2 3" key="1">
    <citation type="journal article" date="2013" name="BMC Genomics">
        <title>The miniature genome of a carnivorous plant Genlisea aurea contains a low number of genes and short non-coding sequences.</title>
        <authorList>
            <person name="Leushkin E.V."/>
            <person name="Sutormin R.A."/>
            <person name="Nabieva E.R."/>
            <person name="Penin A.A."/>
            <person name="Kondrashov A.S."/>
            <person name="Logacheva M.D."/>
        </authorList>
    </citation>
    <scope>NUCLEOTIDE SEQUENCE [LARGE SCALE GENOMIC DNA]</scope>
</reference>
<protein>
    <recommendedName>
        <fullName evidence="1">Neprosin PEP catalytic domain-containing protein</fullName>
    </recommendedName>
</protein>
<dbReference type="Pfam" id="PF03080">
    <property type="entry name" value="Neprosin"/>
    <property type="match status" value="1"/>
</dbReference>
<dbReference type="Gene3D" id="3.90.1320.10">
    <property type="entry name" value="Outer-capsid protein sigma 3, large lobe"/>
    <property type="match status" value="1"/>
</dbReference>
<evidence type="ECO:0000313" key="2">
    <source>
        <dbReference type="EMBL" id="EPS65345.1"/>
    </source>
</evidence>
<feature type="non-terminal residue" evidence="2">
    <location>
        <position position="1"/>
    </location>
</feature>
<feature type="domain" description="Neprosin PEP catalytic" evidence="1">
    <location>
        <begin position="94"/>
        <end position="351"/>
    </location>
</feature>
<dbReference type="Pfam" id="PF14365">
    <property type="entry name" value="Neprosin_AP"/>
    <property type="match status" value="1"/>
</dbReference>
<name>S8CEV4_9LAMI</name>
<dbReference type="PANTHER" id="PTHR31589:SF111">
    <property type="entry name" value="NEPROSIN DOMAIN-CONTAINING PROTEIN"/>
    <property type="match status" value="1"/>
</dbReference>
<dbReference type="Proteomes" id="UP000015453">
    <property type="component" value="Unassembled WGS sequence"/>
</dbReference>
<dbReference type="EMBL" id="AUSU01004290">
    <property type="protein sequence ID" value="EPS65345.1"/>
    <property type="molecule type" value="Genomic_DNA"/>
</dbReference>
<evidence type="ECO:0000313" key="3">
    <source>
        <dbReference type="Proteomes" id="UP000015453"/>
    </source>
</evidence>
<sequence length="351" mass="39879">QSGDGDIIDCVDIYSQPSLHHPAFRNHKIQLTPSYTNTIRSESEKTVTLTSQIWHEKGSCPEGTIPIRRTTIKNNAKEHTKFPQYNDSEMGKNNLLLTNHSMAILLTTGLAYMGGKGDIKVWNPKVESDEEYTTSRVALKSGPRNDFEAVESGWMVNPRAYGDRQTRLYVYWTADGSRKTGCFDLMCPGFIQTTNEIALGAAIYPISTPRGLPYQITIYIRRDPYSGNWWMQYGERINVGYWPPDLFQALMRHAETVQWGGEVFSARVGGFRTRPHTATEMGSGQFPDWILGTSGSVERMRILGNDLALRVPDWVSAYSDEYYCYGVFYVEDYVEEPEFFYGGPGRNFQCP</sequence>
<dbReference type="InterPro" id="IPR025521">
    <property type="entry name" value="Neprosin_propep"/>
</dbReference>
<evidence type="ECO:0000259" key="1">
    <source>
        <dbReference type="PROSITE" id="PS52045"/>
    </source>
</evidence>
<dbReference type="AlphaFoldDB" id="S8CEV4"/>
<dbReference type="PANTHER" id="PTHR31589">
    <property type="entry name" value="PROTEIN, PUTATIVE (DUF239)-RELATED-RELATED"/>
    <property type="match status" value="1"/>
</dbReference>